<dbReference type="Proteomes" id="UP000531231">
    <property type="component" value="Unassembled WGS sequence"/>
</dbReference>
<dbReference type="RefSeq" id="WP_151159172.1">
    <property type="nucleotide sequence ID" value="NZ_JACHIL010000002.1"/>
</dbReference>
<name>A0A7W8AKK9_9HYPH</name>
<dbReference type="EMBL" id="JACHIL010000002">
    <property type="protein sequence ID" value="MBB5090955.1"/>
    <property type="molecule type" value="Genomic_DNA"/>
</dbReference>
<sequence>MQSVKNQTSFQAKISGLELGRFRLKNGVNEADMHTAYELMIASHLSKQNGWCSQHLVKLGDGAFLDVAFALTEDHAKAICASWRNQPVCDAFLALIEPESMEFGTIL</sequence>
<evidence type="ECO:0000313" key="1">
    <source>
        <dbReference type="EMBL" id="MBB5090955.1"/>
    </source>
</evidence>
<reference evidence="1 2" key="1">
    <citation type="submission" date="2020-08" db="EMBL/GenBank/DDBJ databases">
        <title>Genomic Encyclopedia of Type Strains, Phase IV (KMG-IV): sequencing the most valuable type-strain genomes for metagenomic binning, comparative biology and taxonomic classification.</title>
        <authorList>
            <person name="Goeker M."/>
        </authorList>
    </citation>
    <scope>NUCLEOTIDE SEQUENCE [LARGE SCALE GENOMIC DNA]</scope>
    <source>
        <strain evidence="1 2">DSM 25620</strain>
    </source>
</reference>
<gene>
    <name evidence="1" type="ORF">HNQ68_001479</name>
</gene>
<proteinExistence type="predicted"/>
<protein>
    <submittedName>
        <fullName evidence="1">Uncharacterized protein</fullName>
    </submittedName>
</protein>
<organism evidence="1 2">
    <name type="scientific">Pseudochrobactrum saccharolyticum</name>
    <dbReference type="NCBI Taxonomy" id="354352"/>
    <lineage>
        <taxon>Bacteria</taxon>
        <taxon>Pseudomonadati</taxon>
        <taxon>Pseudomonadota</taxon>
        <taxon>Alphaproteobacteria</taxon>
        <taxon>Hyphomicrobiales</taxon>
        <taxon>Brucellaceae</taxon>
        <taxon>Pseudochrobactrum</taxon>
    </lineage>
</organism>
<evidence type="ECO:0000313" key="2">
    <source>
        <dbReference type="Proteomes" id="UP000531231"/>
    </source>
</evidence>
<comment type="caution">
    <text evidence="1">The sequence shown here is derived from an EMBL/GenBank/DDBJ whole genome shotgun (WGS) entry which is preliminary data.</text>
</comment>
<accession>A0A7W8AKK9</accession>
<dbReference type="AlphaFoldDB" id="A0A7W8AKK9"/>
<keyword evidence="2" id="KW-1185">Reference proteome</keyword>